<feature type="region of interest" description="Disordered" evidence="1">
    <location>
        <begin position="1"/>
        <end position="99"/>
    </location>
</feature>
<gene>
    <name evidence="2" type="ORF">AVDCRST_MAG20-2436</name>
</gene>
<proteinExistence type="predicted"/>
<feature type="compositionally biased region" description="Low complexity" evidence="1">
    <location>
        <begin position="13"/>
        <end position="28"/>
    </location>
</feature>
<feature type="non-terminal residue" evidence="2">
    <location>
        <position position="99"/>
    </location>
</feature>
<feature type="compositionally biased region" description="Basic residues" evidence="1">
    <location>
        <begin position="49"/>
        <end position="58"/>
    </location>
</feature>
<organism evidence="2">
    <name type="scientific">uncultured Acidimicrobiales bacterium</name>
    <dbReference type="NCBI Taxonomy" id="310071"/>
    <lineage>
        <taxon>Bacteria</taxon>
        <taxon>Bacillati</taxon>
        <taxon>Actinomycetota</taxon>
        <taxon>Acidimicrobiia</taxon>
        <taxon>Acidimicrobiales</taxon>
        <taxon>environmental samples</taxon>
    </lineage>
</organism>
<dbReference type="AlphaFoldDB" id="A0A6J4IPV5"/>
<feature type="non-terminal residue" evidence="2">
    <location>
        <position position="1"/>
    </location>
</feature>
<feature type="compositionally biased region" description="Basic and acidic residues" evidence="1">
    <location>
        <begin position="75"/>
        <end position="91"/>
    </location>
</feature>
<dbReference type="EMBL" id="CADCSY010000114">
    <property type="protein sequence ID" value="CAA9256162.1"/>
    <property type="molecule type" value="Genomic_DNA"/>
</dbReference>
<sequence>GPRPAPARDPRLPRGQGAPAVPPGRGRPLQPSPEAALRRPRRHPGDAHRRGHRRRRGRARQDHGQGRRRRPLAHLRADAERAQRAGPERPGRRPGAGSM</sequence>
<name>A0A6J4IPV5_9ACTN</name>
<reference evidence="2" key="1">
    <citation type="submission" date="2020-02" db="EMBL/GenBank/DDBJ databases">
        <authorList>
            <person name="Meier V. D."/>
        </authorList>
    </citation>
    <scope>NUCLEOTIDE SEQUENCE</scope>
    <source>
        <strain evidence="2">AVDCRST_MAG20</strain>
    </source>
</reference>
<feature type="compositionally biased region" description="Basic and acidic residues" evidence="1">
    <location>
        <begin position="1"/>
        <end position="12"/>
    </location>
</feature>
<evidence type="ECO:0000256" key="1">
    <source>
        <dbReference type="SAM" id="MobiDB-lite"/>
    </source>
</evidence>
<evidence type="ECO:0000313" key="2">
    <source>
        <dbReference type="EMBL" id="CAA9256162.1"/>
    </source>
</evidence>
<protein>
    <submittedName>
        <fullName evidence="2">FIG002473: Protein YcaR in KDO2-Lipid A biosynthesis cluster</fullName>
    </submittedName>
</protein>
<accession>A0A6J4IPV5</accession>